<comment type="caution">
    <text evidence="1">The sequence shown here is derived from an EMBL/GenBank/DDBJ whole genome shotgun (WGS) entry which is preliminary data.</text>
</comment>
<sequence>ALRADFGAACGLALGGVVVHPAAQAACDIAAALLAGAGLGGDCALLLAAEDTAAPAFRAAALPRLARLADQHLDWSVEPARHAALLAAWRRGVALELSGA</sequence>
<dbReference type="RefSeq" id="WP_209318806.1">
    <property type="nucleotide sequence ID" value="NZ_JAAVNE010000096.1"/>
</dbReference>
<proteinExistence type="predicted"/>
<accession>A0ABX1EFQ4</accession>
<evidence type="ECO:0000313" key="2">
    <source>
        <dbReference type="Proteomes" id="UP000787635"/>
    </source>
</evidence>
<protein>
    <submittedName>
        <fullName evidence="1">Uncharacterized protein</fullName>
    </submittedName>
</protein>
<organism evidence="1 2">
    <name type="scientific">Falsiroseomonas selenitidurans</name>
    <dbReference type="NCBI Taxonomy" id="2716335"/>
    <lineage>
        <taxon>Bacteria</taxon>
        <taxon>Pseudomonadati</taxon>
        <taxon>Pseudomonadota</taxon>
        <taxon>Alphaproteobacteria</taxon>
        <taxon>Acetobacterales</taxon>
        <taxon>Roseomonadaceae</taxon>
        <taxon>Falsiroseomonas</taxon>
    </lineage>
</organism>
<keyword evidence="2" id="KW-1185">Reference proteome</keyword>
<dbReference type="Proteomes" id="UP000787635">
    <property type="component" value="Unassembled WGS sequence"/>
</dbReference>
<evidence type="ECO:0000313" key="1">
    <source>
        <dbReference type="EMBL" id="NKC34553.1"/>
    </source>
</evidence>
<name>A0ABX1EFQ4_9PROT</name>
<dbReference type="EMBL" id="JAAVNE010000096">
    <property type="protein sequence ID" value="NKC34553.1"/>
    <property type="molecule type" value="Genomic_DNA"/>
</dbReference>
<feature type="non-terminal residue" evidence="1">
    <location>
        <position position="1"/>
    </location>
</feature>
<reference evidence="1 2" key="1">
    <citation type="submission" date="2020-03" db="EMBL/GenBank/DDBJ databases">
        <title>Roseomonas selenitidurans sp. nov. isolated from urban soil.</title>
        <authorList>
            <person name="Liu H."/>
        </authorList>
    </citation>
    <scope>NUCLEOTIDE SEQUENCE [LARGE SCALE GENOMIC DNA]</scope>
    <source>
        <strain evidence="1 2">BU-1</strain>
    </source>
</reference>
<gene>
    <name evidence="1" type="ORF">HEQ75_27115</name>
</gene>